<proteinExistence type="predicted"/>
<dbReference type="InterPro" id="IPR000485">
    <property type="entry name" value="AsnC-type_HTH_dom"/>
</dbReference>
<feature type="domain" description="HTH asnC-type" evidence="4">
    <location>
        <begin position="2"/>
        <end position="63"/>
    </location>
</feature>
<dbReference type="InterPro" id="IPR011008">
    <property type="entry name" value="Dimeric_a/b-barrel"/>
</dbReference>
<evidence type="ECO:0000256" key="2">
    <source>
        <dbReference type="ARBA" id="ARBA00023125"/>
    </source>
</evidence>
<dbReference type="PANTHER" id="PTHR30154">
    <property type="entry name" value="LEUCINE-RESPONSIVE REGULATORY PROTEIN"/>
    <property type="match status" value="1"/>
</dbReference>
<dbReference type="PROSITE" id="PS50956">
    <property type="entry name" value="HTH_ASNC_2"/>
    <property type="match status" value="1"/>
</dbReference>
<dbReference type="InterPro" id="IPR019887">
    <property type="entry name" value="Tscrpt_reg_AsnC/Lrp_C"/>
</dbReference>
<reference evidence="5 6" key="1">
    <citation type="submission" date="2016-11" db="EMBL/GenBank/DDBJ databases">
        <authorList>
            <person name="Jaros S."/>
            <person name="Januszkiewicz K."/>
            <person name="Wedrychowicz H."/>
        </authorList>
    </citation>
    <scope>NUCLEOTIDE SEQUENCE [LARGE SCALE GENOMIC DNA]</scope>
    <source>
        <strain evidence="5 6">DSM 6191</strain>
    </source>
</reference>
<sequence>MFDEIDLKIIDILKINSKTPLKEIGEKVHLTPQGVSNRIIRLQDLGVITQYTICTNNALLGNNITAFITIFMKTTKHTELIKSLKTNPLITEAHRISGDGCYLLKVVCSNMDEINLLLDKLMEYGTYRLNLSTSSIKESNL</sequence>
<dbReference type="GO" id="GO:0005829">
    <property type="term" value="C:cytosol"/>
    <property type="evidence" value="ECO:0007669"/>
    <property type="project" value="TreeGrafter"/>
</dbReference>
<dbReference type="EMBL" id="FQXU01000017">
    <property type="protein sequence ID" value="SHI66269.1"/>
    <property type="molecule type" value="Genomic_DNA"/>
</dbReference>
<dbReference type="SMART" id="SM00344">
    <property type="entry name" value="HTH_ASNC"/>
    <property type="match status" value="1"/>
</dbReference>
<dbReference type="PRINTS" id="PR00033">
    <property type="entry name" value="HTHASNC"/>
</dbReference>
<dbReference type="PANTHER" id="PTHR30154:SF55">
    <property type="entry name" value="HTH-TYPE TRANSCRIPTIONAL REGULATOR LRPB"/>
    <property type="match status" value="1"/>
</dbReference>
<dbReference type="GO" id="GO:0043200">
    <property type="term" value="P:response to amino acid"/>
    <property type="evidence" value="ECO:0007669"/>
    <property type="project" value="TreeGrafter"/>
</dbReference>
<dbReference type="GO" id="GO:0043565">
    <property type="term" value="F:sequence-specific DNA binding"/>
    <property type="evidence" value="ECO:0007669"/>
    <property type="project" value="InterPro"/>
</dbReference>
<protein>
    <submittedName>
        <fullName evidence="5">Transcriptional regulator, AsnC family</fullName>
    </submittedName>
</protein>
<keyword evidence="3" id="KW-0804">Transcription</keyword>
<dbReference type="InterPro" id="IPR036388">
    <property type="entry name" value="WH-like_DNA-bd_sf"/>
</dbReference>
<keyword evidence="2" id="KW-0238">DNA-binding</keyword>
<dbReference type="Gene3D" id="1.10.10.10">
    <property type="entry name" value="Winged helix-like DNA-binding domain superfamily/Winged helix DNA-binding domain"/>
    <property type="match status" value="1"/>
</dbReference>
<evidence type="ECO:0000256" key="1">
    <source>
        <dbReference type="ARBA" id="ARBA00023015"/>
    </source>
</evidence>
<dbReference type="SUPFAM" id="SSF46785">
    <property type="entry name" value="Winged helix' DNA-binding domain"/>
    <property type="match status" value="1"/>
</dbReference>
<dbReference type="Pfam" id="PF01037">
    <property type="entry name" value="AsnC_trans_reg"/>
    <property type="match status" value="1"/>
</dbReference>
<dbReference type="Proteomes" id="UP000184241">
    <property type="component" value="Unassembled WGS sequence"/>
</dbReference>
<dbReference type="Pfam" id="PF13404">
    <property type="entry name" value="HTH_AsnC-type"/>
    <property type="match status" value="1"/>
</dbReference>
<name>A0A1M6CZ73_9CLOT</name>
<dbReference type="InterPro" id="IPR036390">
    <property type="entry name" value="WH_DNA-bd_sf"/>
</dbReference>
<evidence type="ECO:0000313" key="5">
    <source>
        <dbReference type="EMBL" id="SHI66269.1"/>
    </source>
</evidence>
<dbReference type="InterPro" id="IPR019888">
    <property type="entry name" value="Tscrpt_reg_AsnC-like"/>
</dbReference>
<keyword evidence="1" id="KW-0805">Transcription regulation</keyword>
<evidence type="ECO:0000256" key="3">
    <source>
        <dbReference type="ARBA" id="ARBA00023163"/>
    </source>
</evidence>
<dbReference type="AlphaFoldDB" id="A0A1M6CZ73"/>
<dbReference type="SUPFAM" id="SSF54909">
    <property type="entry name" value="Dimeric alpha+beta barrel"/>
    <property type="match status" value="1"/>
</dbReference>
<evidence type="ECO:0000313" key="6">
    <source>
        <dbReference type="Proteomes" id="UP000184241"/>
    </source>
</evidence>
<organism evidence="5 6">
    <name type="scientific">Clostridium intestinale DSM 6191</name>
    <dbReference type="NCBI Taxonomy" id="1121320"/>
    <lineage>
        <taxon>Bacteria</taxon>
        <taxon>Bacillati</taxon>
        <taxon>Bacillota</taxon>
        <taxon>Clostridia</taxon>
        <taxon>Eubacteriales</taxon>
        <taxon>Clostridiaceae</taxon>
        <taxon>Clostridium</taxon>
    </lineage>
</organism>
<dbReference type="RefSeq" id="WP_073022481.1">
    <property type="nucleotide sequence ID" value="NZ_FQXU01000017.1"/>
</dbReference>
<evidence type="ECO:0000259" key="4">
    <source>
        <dbReference type="PROSITE" id="PS50956"/>
    </source>
</evidence>
<dbReference type="Gene3D" id="3.30.70.920">
    <property type="match status" value="1"/>
</dbReference>
<gene>
    <name evidence="5" type="ORF">SAMN02745941_04159</name>
</gene>
<accession>A0A1M6CZ73</accession>